<sequence length="69" mass="7664">MLKIIFVMLPPSQAAELIPQFYGLSPQNWSAFSAQLYSVFNFASGCGKLQDEILPKVCYVCPIARPDPL</sequence>
<proteinExistence type="predicted"/>
<evidence type="ECO:0000313" key="2">
    <source>
        <dbReference type="Proteomes" id="UP000012043"/>
    </source>
</evidence>
<organism evidence="1 2">
    <name type="scientific">Alishewanella aestuarii B11</name>
    <dbReference type="NCBI Taxonomy" id="1197174"/>
    <lineage>
        <taxon>Bacteria</taxon>
        <taxon>Pseudomonadati</taxon>
        <taxon>Pseudomonadota</taxon>
        <taxon>Gammaproteobacteria</taxon>
        <taxon>Alteromonadales</taxon>
        <taxon>Alteromonadaceae</taxon>
        <taxon>Alishewanella</taxon>
    </lineage>
</organism>
<dbReference type="Proteomes" id="UP000012043">
    <property type="component" value="Unassembled WGS sequence"/>
</dbReference>
<comment type="caution">
    <text evidence="1">The sequence shown here is derived from an EMBL/GenBank/DDBJ whole genome shotgun (WGS) entry which is preliminary data.</text>
</comment>
<dbReference type="PATRIC" id="fig|1197174.4.peg.975"/>
<dbReference type="EMBL" id="ALAB01000008">
    <property type="protein sequence ID" value="EJI86164.1"/>
    <property type="molecule type" value="Genomic_DNA"/>
</dbReference>
<keyword evidence="2" id="KW-1185">Reference proteome</keyword>
<evidence type="ECO:0000313" key="1">
    <source>
        <dbReference type="EMBL" id="EJI86164.1"/>
    </source>
</evidence>
<name>J2IHA2_9ALTE</name>
<dbReference type="AlphaFoldDB" id="J2IHA2"/>
<gene>
    <name evidence="1" type="ORF">AEST_09950</name>
</gene>
<dbReference type="RefSeq" id="WP_008607457.1">
    <property type="nucleotide sequence ID" value="NZ_ALAB01000008.1"/>
</dbReference>
<protein>
    <submittedName>
        <fullName evidence="1">Uncharacterized protein</fullName>
    </submittedName>
</protein>
<accession>J2IHA2</accession>
<reference evidence="1 2" key="1">
    <citation type="journal article" date="2012" name="J. Bacteriol.">
        <title>Genome Sequence of Pectin-Degrading Alishewanella aestuarii Strain B11T, Isolated from Tidal Flat Sediment.</title>
        <authorList>
            <person name="Jung J."/>
            <person name="Choi S."/>
            <person name="Chun J."/>
            <person name="Park W."/>
        </authorList>
    </citation>
    <scope>NUCLEOTIDE SEQUENCE [LARGE SCALE GENOMIC DNA]</scope>
    <source>
        <strain evidence="1 2">B11</strain>
    </source>
</reference>